<organism evidence="11 12">
    <name type="scientific">Albibacterium profundi</name>
    <dbReference type="NCBI Taxonomy" id="3134906"/>
    <lineage>
        <taxon>Bacteria</taxon>
        <taxon>Pseudomonadati</taxon>
        <taxon>Bacteroidota</taxon>
        <taxon>Sphingobacteriia</taxon>
        <taxon>Sphingobacteriales</taxon>
        <taxon>Sphingobacteriaceae</taxon>
        <taxon>Albibacterium</taxon>
    </lineage>
</organism>
<dbReference type="InterPro" id="IPR011529">
    <property type="entry name" value="Glu_5kinase"/>
</dbReference>
<evidence type="ECO:0000256" key="4">
    <source>
        <dbReference type="ARBA" id="ARBA00022679"/>
    </source>
</evidence>
<dbReference type="SUPFAM" id="SSF53633">
    <property type="entry name" value="Carbamate kinase-like"/>
    <property type="match status" value="1"/>
</dbReference>
<dbReference type="InterPro" id="IPR036393">
    <property type="entry name" value="AceGlu_kinase-like_sf"/>
</dbReference>
<comment type="catalytic activity">
    <reaction evidence="8">
        <text>L-glutamate + ATP = L-glutamyl 5-phosphate + ADP</text>
        <dbReference type="Rhea" id="RHEA:14877"/>
        <dbReference type="ChEBI" id="CHEBI:29985"/>
        <dbReference type="ChEBI" id="CHEBI:30616"/>
        <dbReference type="ChEBI" id="CHEBI:58274"/>
        <dbReference type="ChEBI" id="CHEBI:456216"/>
        <dbReference type="EC" id="2.7.2.11"/>
    </reaction>
</comment>
<dbReference type="PIRSF" id="PIRSF000729">
    <property type="entry name" value="GK"/>
    <property type="match status" value="1"/>
</dbReference>
<dbReference type="RefSeq" id="WP_375557424.1">
    <property type="nucleotide sequence ID" value="NZ_JBBVGT010000002.1"/>
</dbReference>
<dbReference type="Gene3D" id="3.40.1160.10">
    <property type="entry name" value="Acetylglutamate kinase-like"/>
    <property type="match status" value="1"/>
</dbReference>
<evidence type="ECO:0000313" key="12">
    <source>
        <dbReference type="Proteomes" id="UP001580928"/>
    </source>
</evidence>
<comment type="caution">
    <text evidence="11">The sequence shown here is derived from an EMBL/GenBank/DDBJ whole genome shotgun (WGS) entry which is preliminary data.</text>
</comment>
<dbReference type="InterPro" id="IPR041739">
    <property type="entry name" value="G5K_ProB"/>
</dbReference>
<evidence type="ECO:0000256" key="2">
    <source>
        <dbReference type="ARBA" id="ARBA00022605"/>
    </source>
</evidence>
<dbReference type="GO" id="GO:0004349">
    <property type="term" value="F:glutamate 5-kinase activity"/>
    <property type="evidence" value="ECO:0007669"/>
    <property type="project" value="UniProtKB-EC"/>
</dbReference>
<evidence type="ECO:0000256" key="1">
    <source>
        <dbReference type="ARBA" id="ARBA00022490"/>
    </source>
</evidence>
<proteinExistence type="inferred from homology"/>
<dbReference type="PANTHER" id="PTHR43654">
    <property type="entry name" value="GLUTAMATE 5-KINASE"/>
    <property type="match status" value="1"/>
</dbReference>
<gene>
    <name evidence="8 11" type="primary">proB</name>
    <name evidence="11" type="ORF">WKR92_08610</name>
</gene>
<protein>
    <recommendedName>
        <fullName evidence="8">Glutamate 5-kinase</fullName>
        <ecNumber evidence="8">2.7.2.11</ecNumber>
    </recommendedName>
    <alternativeName>
        <fullName evidence="8">Gamma-glutamyl kinase</fullName>
        <shortName evidence="8">GK</shortName>
    </alternativeName>
</protein>
<dbReference type="NCBIfam" id="TIGR01027">
    <property type="entry name" value="proB"/>
    <property type="match status" value="1"/>
</dbReference>
<keyword evidence="5 8" id="KW-0547">Nucleotide-binding</keyword>
<keyword evidence="4 8" id="KW-0808">Transferase</keyword>
<evidence type="ECO:0000259" key="10">
    <source>
        <dbReference type="Pfam" id="PF00696"/>
    </source>
</evidence>
<feature type="binding site" evidence="8">
    <location>
        <position position="177"/>
    </location>
    <ligand>
        <name>substrate</name>
    </ligand>
</feature>
<evidence type="ECO:0000256" key="3">
    <source>
        <dbReference type="ARBA" id="ARBA00022650"/>
    </source>
</evidence>
<evidence type="ECO:0000313" key="11">
    <source>
        <dbReference type="EMBL" id="MFB5945893.1"/>
    </source>
</evidence>
<feature type="region of interest" description="Disordered" evidence="9">
    <location>
        <begin position="1"/>
        <end position="28"/>
    </location>
</feature>
<dbReference type="CDD" id="cd04242">
    <property type="entry name" value="AAK_G5K_ProB"/>
    <property type="match status" value="1"/>
</dbReference>
<name>A0ABV5CEZ6_9SPHI</name>
<reference evidence="11 12" key="1">
    <citation type="submission" date="2024-04" db="EMBL/GenBank/DDBJ databases">
        <title>Albibacterium profundi sp. nov., isolated from sediment of the Challenger Deep of Mariana Trench.</title>
        <authorList>
            <person name="Wang Y."/>
        </authorList>
    </citation>
    <scope>NUCLEOTIDE SEQUENCE [LARGE SCALE GENOMIC DNA]</scope>
    <source>
        <strain evidence="11 12">RHL897</strain>
    </source>
</reference>
<accession>A0ABV5CEZ6</accession>
<comment type="similarity">
    <text evidence="8">Belongs to the glutamate 5-kinase family.</text>
</comment>
<comment type="caution">
    <text evidence="8">Lacks conserved residue(s) required for the propagation of feature annotation.</text>
</comment>
<dbReference type="InterPro" id="IPR005715">
    <property type="entry name" value="Glu_5kinase/COase_Synthase"/>
</dbReference>
<evidence type="ECO:0000256" key="7">
    <source>
        <dbReference type="ARBA" id="ARBA00022840"/>
    </source>
</evidence>
<comment type="function">
    <text evidence="8">Catalyzes the transfer of a phosphate group to glutamate to form L-glutamate 5-phosphate.</text>
</comment>
<dbReference type="InterPro" id="IPR001048">
    <property type="entry name" value="Asp/Glu/Uridylate_kinase"/>
</dbReference>
<evidence type="ECO:0000256" key="5">
    <source>
        <dbReference type="ARBA" id="ARBA00022741"/>
    </source>
</evidence>
<dbReference type="EMBL" id="JBBVGT010000002">
    <property type="protein sequence ID" value="MFB5945893.1"/>
    <property type="molecule type" value="Genomic_DNA"/>
</dbReference>
<keyword evidence="7 8" id="KW-0067">ATP-binding</keyword>
<feature type="domain" description="Aspartate/glutamate/uridylate kinase" evidence="10">
    <location>
        <begin position="33"/>
        <end position="263"/>
    </location>
</feature>
<keyword evidence="1 8" id="KW-0963">Cytoplasm</keyword>
<evidence type="ECO:0000256" key="6">
    <source>
        <dbReference type="ARBA" id="ARBA00022777"/>
    </source>
</evidence>
<feature type="binding site" evidence="8">
    <location>
        <begin position="197"/>
        <end position="198"/>
    </location>
    <ligand>
        <name>ATP</name>
        <dbReference type="ChEBI" id="CHEBI:30616"/>
    </ligand>
</feature>
<evidence type="ECO:0000256" key="9">
    <source>
        <dbReference type="SAM" id="MobiDB-lite"/>
    </source>
</evidence>
<dbReference type="PANTHER" id="PTHR43654:SF1">
    <property type="entry name" value="ISOPENTENYL PHOSPHATE KINASE"/>
    <property type="match status" value="1"/>
</dbReference>
<dbReference type="Pfam" id="PF00696">
    <property type="entry name" value="AA_kinase"/>
    <property type="match status" value="1"/>
</dbReference>
<sequence length="285" mass="31947">MQHSAGRRNWGNRQKERRLRMDRQSSTGSPIRRVVIKIGTHVITNKDNRISGKILSKLVEQIAYLYEHDIHAVLVSSGSVIAGKEVMGDQLKATDKITRRQVFSAVGQPRMMRHYYNLFHHHGMRCAQVLATKRDFDLGKHRDNMVNCYEGLLAEGVIPIANEDDAVSLSMSTFTDNDELASLVAELIHADMLILLTDTDGLFNGHPDDVESELIPHLNVDDEVEQYVKQSNKGEAEGRGGMASKLRVAKETARRNIPTFIANGKKDNIITDIVYGKTTGTKITR</sequence>
<dbReference type="Proteomes" id="UP001580928">
    <property type="component" value="Unassembled WGS sequence"/>
</dbReference>
<dbReference type="InterPro" id="IPR001057">
    <property type="entry name" value="Glu/AcGlu_kinase"/>
</dbReference>
<feature type="binding site" evidence="8">
    <location>
        <position position="77"/>
    </location>
    <ligand>
        <name>substrate</name>
    </ligand>
</feature>
<keyword evidence="2 8" id="KW-0028">Amino-acid biosynthesis</keyword>
<dbReference type="PRINTS" id="PR00474">
    <property type="entry name" value="GLU5KINASE"/>
</dbReference>
<keyword evidence="6 8" id="KW-0418">Kinase</keyword>
<dbReference type="HAMAP" id="MF_00456">
    <property type="entry name" value="ProB"/>
    <property type="match status" value="1"/>
</dbReference>
<keyword evidence="3 8" id="KW-0641">Proline biosynthesis</keyword>
<feature type="binding site" evidence="8">
    <location>
        <position position="165"/>
    </location>
    <ligand>
        <name>substrate</name>
    </ligand>
</feature>
<feature type="binding site" evidence="8">
    <location>
        <position position="37"/>
    </location>
    <ligand>
        <name>ATP</name>
        <dbReference type="ChEBI" id="CHEBI:30616"/>
    </ligand>
</feature>
<dbReference type="EC" id="2.7.2.11" evidence="8"/>
<comment type="subcellular location">
    <subcellularLocation>
        <location evidence="8">Cytoplasm</location>
    </subcellularLocation>
</comment>
<evidence type="ECO:0000256" key="8">
    <source>
        <dbReference type="HAMAP-Rule" id="MF_00456"/>
    </source>
</evidence>
<keyword evidence="12" id="KW-1185">Reference proteome</keyword>
<comment type="pathway">
    <text evidence="8">Amino-acid biosynthesis; L-proline biosynthesis; L-glutamate 5-semialdehyde from L-glutamate: step 1/2.</text>
</comment>